<dbReference type="EnsemblPlants" id="OMERI06G11580.1">
    <property type="protein sequence ID" value="OMERI06G11580.1"/>
    <property type="gene ID" value="OMERI06G11580"/>
</dbReference>
<evidence type="ECO:0000313" key="2">
    <source>
        <dbReference type="Proteomes" id="UP000008021"/>
    </source>
</evidence>
<dbReference type="Proteomes" id="UP000008021">
    <property type="component" value="Chromosome 6"/>
</dbReference>
<evidence type="ECO:0000313" key="1">
    <source>
        <dbReference type="EnsemblPlants" id="OMERI06G11580.1"/>
    </source>
</evidence>
<reference evidence="1" key="1">
    <citation type="submission" date="2015-04" db="UniProtKB">
        <authorList>
            <consortium name="EnsemblPlants"/>
        </authorList>
    </citation>
    <scope>IDENTIFICATION</scope>
</reference>
<reference evidence="1" key="2">
    <citation type="submission" date="2018-05" db="EMBL/GenBank/DDBJ databases">
        <title>OmerRS3 (Oryza meridionalis Reference Sequence Version 3).</title>
        <authorList>
            <person name="Zhang J."/>
            <person name="Kudrna D."/>
            <person name="Lee S."/>
            <person name="Talag J."/>
            <person name="Welchert J."/>
            <person name="Wing R.A."/>
        </authorList>
    </citation>
    <scope>NUCLEOTIDE SEQUENCE [LARGE SCALE GENOMIC DNA]</scope>
    <source>
        <strain evidence="1">cv. OR44</strain>
    </source>
</reference>
<dbReference type="AlphaFoldDB" id="A0A0E0E050"/>
<protein>
    <submittedName>
        <fullName evidence="1">Uncharacterized protein</fullName>
    </submittedName>
</protein>
<name>A0A0E0E050_9ORYZ</name>
<organism evidence="1">
    <name type="scientific">Oryza meridionalis</name>
    <dbReference type="NCBI Taxonomy" id="40149"/>
    <lineage>
        <taxon>Eukaryota</taxon>
        <taxon>Viridiplantae</taxon>
        <taxon>Streptophyta</taxon>
        <taxon>Embryophyta</taxon>
        <taxon>Tracheophyta</taxon>
        <taxon>Spermatophyta</taxon>
        <taxon>Magnoliopsida</taxon>
        <taxon>Liliopsida</taxon>
        <taxon>Poales</taxon>
        <taxon>Poaceae</taxon>
        <taxon>BOP clade</taxon>
        <taxon>Oryzoideae</taxon>
        <taxon>Oryzeae</taxon>
        <taxon>Oryzinae</taxon>
        <taxon>Oryza</taxon>
    </lineage>
</organism>
<keyword evidence="2" id="KW-1185">Reference proteome</keyword>
<dbReference type="Gramene" id="OMERI06G11580.1">
    <property type="protein sequence ID" value="OMERI06G11580.1"/>
    <property type="gene ID" value="OMERI06G11580"/>
</dbReference>
<proteinExistence type="predicted"/>
<sequence length="108" mass="11724">MAIGEDDTCKNKDCRVSAGRKVTTVGEDGACENKDCRVGARRKPSAVEEDNACENKEKRRKMMLGVVVIATMDGEDVLDLDARRLVGASTLTDHQSWYGSTPSACSIE</sequence>
<accession>A0A0E0E050</accession>
<dbReference type="HOGENOM" id="CLU_140011_0_0_1"/>